<dbReference type="InterPro" id="IPR041581">
    <property type="entry name" value="Glyoxalase_6"/>
</dbReference>
<feature type="domain" description="Glyoxalase-like" evidence="1">
    <location>
        <begin position="7"/>
        <end position="148"/>
    </location>
</feature>
<name>A0A7H1B7M0_9ACTN</name>
<dbReference type="PANTHER" id="PTHR35908:SF1">
    <property type="entry name" value="CONSERVED PROTEIN"/>
    <property type="match status" value="1"/>
</dbReference>
<sequence>MTYDWKLVVDAADPHAQAEFWAAALGYEIEDNAALIGRLLGFGALDEGDTVERWGRRAFRDLVAVRHPEDRVDEESGTGLGRRILFQRVPEAKSGKNRLHIDLHVGAERRAAEVERLTGLGARTVGEFKEKGGSWVAMTDPEGNEFDVQ</sequence>
<dbReference type="InterPro" id="IPR029068">
    <property type="entry name" value="Glyas_Bleomycin-R_OHBP_Dase"/>
</dbReference>
<dbReference type="KEGG" id="sxn:IAG42_14630"/>
<dbReference type="Pfam" id="PF18029">
    <property type="entry name" value="Glyoxalase_6"/>
    <property type="match status" value="1"/>
</dbReference>
<organism evidence="2 3">
    <name type="scientific">Streptomyces xanthii</name>
    <dbReference type="NCBI Taxonomy" id="2768069"/>
    <lineage>
        <taxon>Bacteria</taxon>
        <taxon>Bacillati</taxon>
        <taxon>Actinomycetota</taxon>
        <taxon>Actinomycetes</taxon>
        <taxon>Kitasatosporales</taxon>
        <taxon>Streptomycetaceae</taxon>
        <taxon>Streptomyces</taxon>
    </lineage>
</organism>
<dbReference type="EMBL" id="CP061281">
    <property type="protein sequence ID" value="QNS04725.1"/>
    <property type="molecule type" value="Genomic_DNA"/>
</dbReference>
<dbReference type="Gene3D" id="3.10.180.10">
    <property type="entry name" value="2,3-Dihydroxybiphenyl 1,2-Dioxygenase, domain 1"/>
    <property type="match status" value="1"/>
</dbReference>
<accession>A0A7H1B7M0</accession>
<evidence type="ECO:0000313" key="3">
    <source>
        <dbReference type="Proteomes" id="UP000516428"/>
    </source>
</evidence>
<dbReference type="SUPFAM" id="SSF54593">
    <property type="entry name" value="Glyoxalase/Bleomycin resistance protein/Dihydroxybiphenyl dioxygenase"/>
    <property type="match status" value="1"/>
</dbReference>
<dbReference type="AlphaFoldDB" id="A0A7H1B7M0"/>
<dbReference type="Proteomes" id="UP000516428">
    <property type="component" value="Chromosome"/>
</dbReference>
<reference evidence="2 3" key="1">
    <citation type="submission" date="2020-09" db="EMBL/GenBank/DDBJ databases">
        <title>A novel species.</title>
        <authorList>
            <person name="Gao J."/>
        </authorList>
    </citation>
    <scope>NUCLEOTIDE SEQUENCE [LARGE SCALE GENOMIC DNA]</scope>
    <source>
        <strain evidence="2 3">CRXT-Y-14</strain>
    </source>
</reference>
<proteinExistence type="predicted"/>
<dbReference type="PANTHER" id="PTHR35908">
    <property type="entry name" value="HYPOTHETICAL FUSION PROTEIN"/>
    <property type="match status" value="1"/>
</dbReference>
<protein>
    <submittedName>
        <fullName evidence="2">VOC family protein</fullName>
    </submittedName>
</protein>
<keyword evidence="3" id="KW-1185">Reference proteome</keyword>
<dbReference type="RefSeq" id="WP_188337433.1">
    <property type="nucleotide sequence ID" value="NZ_CP061281.1"/>
</dbReference>
<evidence type="ECO:0000259" key="1">
    <source>
        <dbReference type="Pfam" id="PF18029"/>
    </source>
</evidence>
<evidence type="ECO:0000313" key="2">
    <source>
        <dbReference type="EMBL" id="QNS04725.1"/>
    </source>
</evidence>
<gene>
    <name evidence="2" type="ORF">IAG42_14630</name>
</gene>